<proteinExistence type="predicted"/>
<keyword evidence="2" id="KW-1185">Reference proteome</keyword>
<dbReference type="Proteomes" id="UP000688137">
    <property type="component" value="Unassembled WGS sequence"/>
</dbReference>
<name>A0A8S1LTI5_PARPR</name>
<evidence type="ECO:0000313" key="2">
    <source>
        <dbReference type="Proteomes" id="UP000688137"/>
    </source>
</evidence>
<dbReference type="EMBL" id="CAJJDM010000040">
    <property type="protein sequence ID" value="CAD8068116.1"/>
    <property type="molecule type" value="Genomic_DNA"/>
</dbReference>
<dbReference type="AlphaFoldDB" id="A0A8S1LTI5"/>
<accession>A0A8S1LTI5</accession>
<organism evidence="1 2">
    <name type="scientific">Paramecium primaurelia</name>
    <dbReference type="NCBI Taxonomy" id="5886"/>
    <lineage>
        <taxon>Eukaryota</taxon>
        <taxon>Sar</taxon>
        <taxon>Alveolata</taxon>
        <taxon>Ciliophora</taxon>
        <taxon>Intramacronucleata</taxon>
        <taxon>Oligohymenophorea</taxon>
        <taxon>Peniculida</taxon>
        <taxon>Parameciidae</taxon>
        <taxon>Paramecium</taxon>
    </lineage>
</organism>
<gene>
    <name evidence="1" type="ORF">PPRIM_AZ9-3.1.T0410332</name>
</gene>
<evidence type="ECO:0000313" key="1">
    <source>
        <dbReference type="EMBL" id="CAD8068116.1"/>
    </source>
</evidence>
<comment type="caution">
    <text evidence="1">The sequence shown here is derived from an EMBL/GenBank/DDBJ whole genome shotgun (WGS) entry which is preliminary data.</text>
</comment>
<sequence>MKHEYTHLFSSGVSQQNFNLFQNSIYFIFMVTKCPQLKEKIRKY</sequence>
<reference evidence="1" key="1">
    <citation type="submission" date="2021-01" db="EMBL/GenBank/DDBJ databases">
        <authorList>
            <consortium name="Genoscope - CEA"/>
            <person name="William W."/>
        </authorList>
    </citation>
    <scope>NUCLEOTIDE SEQUENCE</scope>
</reference>
<protein>
    <submittedName>
        <fullName evidence="1">Uncharacterized protein</fullName>
    </submittedName>
</protein>